<keyword evidence="2" id="KW-1185">Reference proteome</keyword>
<sequence>MIEDIGIATVTLGPWDKDILEMFLQEHFFNKLIFDTQKGVPHWEMKMKFPPSQQRKVVVQLCQWSELSGIGQKLRMYLKKVEEETLISRVDGVIKDNMDLIRELDDDDGEKVIKSKSAKN</sequence>
<reference evidence="1 2" key="1">
    <citation type="submission" date="2024-10" db="EMBL/GenBank/DDBJ databases">
        <authorList>
            <person name="Kim D."/>
        </authorList>
    </citation>
    <scope>NUCLEOTIDE SEQUENCE [LARGE SCALE GENOMIC DNA]</scope>
    <source>
        <strain evidence="1">Taebaek</strain>
    </source>
</reference>
<proteinExistence type="predicted"/>
<dbReference type="Proteomes" id="UP001620645">
    <property type="component" value="Unassembled WGS sequence"/>
</dbReference>
<dbReference type="AlphaFoldDB" id="A0ABD2IEX4"/>
<protein>
    <submittedName>
        <fullName evidence="1">Uncharacterized protein</fullName>
    </submittedName>
</protein>
<dbReference type="EMBL" id="JBICCN010000322">
    <property type="protein sequence ID" value="KAL3077671.1"/>
    <property type="molecule type" value="Genomic_DNA"/>
</dbReference>
<evidence type="ECO:0000313" key="2">
    <source>
        <dbReference type="Proteomes" id="UP001620645"/>
    </source>
</evidence>
<accession>A0ABD2IEX4</accession>
<name>A0ABD2IEX4_HETSC</name>
<comment type="caution">
    <text evidence="1">The sequence shown here is derived from an EMBL/GenBank/DDBJ whole genome shotgun (WGS) entry which is preliminary data.</text>
</comment>
<evidence type="ECO:0000313" key="1">
    <source>
        <dbReference type="EMBL" id="KAL3077671.1"/>
    </source>
</evidence>
<gene>
    <name evidence="1" type="ORF">niasHS_011718</name>
</gene>
<organism evidence="1 2">
    <name type="scientific">Heterodera schachtii</name>
    <name type="common">Sugarbeet cyst nematode worm</name>
    <name type="synonym">Tylenchus schachtii</name>
    <dbReference type="NCBI Taxonomy" id="97005"/>
    <lineage>
        <taxon>Eukaryota</taxon>
        <taxon>Metazoa</taxon>
        <taxon>Ecdysozoa</taxon>
        <taxon>Nematoda</taxon>
        <taxon>Chromadorea</taxon>
        <taxon>Rhabditida</taxon>
        <taxon>Tylenchina</taxon>
        <taxon>Tylenchomorpha</taxon>
        <taxon>Tylenchoidea</taxon>
        <taxon>Heteroderidae</taxon>
        <taxon>Heteroderinae</taxon>
        <taxon>Heterodera</taxon>
    </lineage>
</organism>